<evidence type="ECO:0000313" key="1">
    <source>
        <dbReference type="EMBL" id="AXY94651.1"/>
    </source>
</evidence>
<reference evidence="1" key="1">
    <citation type="submission" date="2017-12" db="EMBL/GenBank/DDBJ databases">
        <title>Several types of seroins are common silk components.</title>
        <authorList>
            <person name="Zurovec M."/>
            <person name="Kucerova L."/>
            <person name="Kludkiewicz B."/>
            <person name="Strnad H."/>
            <person name="Sehnal F."/>
        </authorList>
    </citation>
    <scope>NUCLEOTIDE SEQUENCE</scope>
    <source>
        <tissue evidence="1">Larval silk glands</tissue>
    </source>
</reference>
<organism evidence="1">
    <name type="scientific">Mamestra brassicae</name>
    <name type="common">Cabbage moth</name>
    <dbReference type="NCBI Taxonomy" id="55057"/>
    <lineage>
        <taxon>Eukaryota</taxon>
        <taxon>Metazoa</taxon>
        <taxon>Ecdysozoa</taxon>
        <taxon>Arthropoda</taxon>
        <taxon>Hexapoda</taxon>
        <taxon>Insecta</taxon>
        <taxon>Pterygota</taxon>
        <taxon>Neoptera</taxon>
        <taxon>Endopterygota</taxon>
        <taxon>Lepidoptera</taxon>
        <taxon>Glossata</taxon>
        <taxon>Ditrysia</taxon>
        <taxon>Noctuoidea</taxon>
        <taxon>Noctuidae</taxon>
        <taxon>Noctuinae</taxon>
        <taxon>Hadenini</taxon>
        <taxon>Mamestra</taxon>
    </lineage>
</organism>
<sequence length="138" mass="14769">MVAIANAGWPHNDNPFPGFAGPMMPSLRFGPLASQSSLPGMPNFGQNFPFFQLPAFPTMPAMTFPSLPSASDIANAKPGKGGTFTGVVITSKTEAKRKDDGTIVKESGSTILMNNDGVVTVKKCMYLLAMFFWLTNSF</sequence>
<proteinExistence type="evidence at transcript level"/>
<protein>
    <submittedName>
        <fullName evidence="1">Seroin transcript 1B</fullName>
    </submittedName>
</protein>
<dbReference type="EMBL" id="MG652370">
    <property type="protein sequence ID" value="AXY94651.1"/>
    <property type="molecule type" value="mRNA"/>
</dbReference>
<gene>
    <name evidence="1" type="primary">Sn1</name>
</gene>
<name>A0A455LAN2_MAMBR</name>
<accession>A0A455LAN2</accession>
<dbReference type="AlphaFoldDB" id="A0A455LAN2"/>